<dbReference type="PANTHER" id="PTHR12126:SF11">
    <property type="entry name" value="NADH DEHYDROGENASE [UBIQUINONE] 1 ALPHA SUBCOMPLEX SUBUNIT 9, MITOCHONDRIAL"/>
    <property type="match status" value="1"/>
</dbReference>
<evidence type="ECO:0000313" key="3">
    <source>
        <dbReference type="Proteomes" id="UP000015354"/>
    </source>
</evidence>
<reference evidence="2 3" key="1">
    <citation type="journal article" date="2013" name="PLoS ONE">
        <title>Predicting the Proteins of Angomonas deanei, Strigomonas culicis and Their Respective Endosymbionts Reveals New Aspects of the Trypanosomatidae Family.</title>
        <authorList>
            <person name="Motta M.C."/>
            <person name="Martins A.C."/>
            <person name="de Souza S.S."/>
            <person name="Catta-Preta C.M."/>
            <person name="Silva R."/>
            <person name="Klein C.C."/>
            <person name="de Almeida L.G."/>
            <person name="de Lima Cunha O."/>
            <person name="Ciapina L.P."/>
            <person name="Brocchi M."/>
            <person name="Colabardini A.C."/>
            <person name="de Araujo Lima B."/>
            <person name="Machado C.R."/>
            <person name="de Almeida Soares C.M."/>
            <person name="Probst C.M."/>
            <person name="de Menezes C.B."/>
            <person name="Thompson C.E."/>
            <person name="Bartholomeu D.C."/>
            <person name="Gradia D.F."/>
            <person name="Pavoni D.P."/>
            <person name="Grisard E.C."/>
            <person name="Fantinatti-Garboggini F."/>
            <person name="Marchini F.K."/>
            <person name="Rodrigues-Luiz G.F."/>
            <person name="Wagner G."/>
            <person name="Goldman G.H."/>
            <person name="Fietto J.L."/>
            <person name="Elias M.C."/>
            <person name="Goldman M.H."/>
            <person name="Sagot M.F."/>
            <person name="Pereira M."/>
            <person name="Stoco P.H."/>
            <person name="de Mendonca-Neto R.P."/>
            <person name="Teixeira S.M."/>
            <person name="Maciel T.E."/>
            <person name="de Oliveira Mendes T.A."/>
            <person name="Urmenyi T.P."/>
            <person name="de Souza W."/>
            <person name="Schenkman S."/>
            <person name="de Vasconcelos A.T."/>
        </authorList>
    </citation>
    <scope>NUCLEOTIDE SEQUENCE [LARGE SCALE GENOMIC DNA]</scope>
</reference>
<dbReference type="Gene3D" id="3.40.50.720">
    <property type="entry name" value="NAD(P)-binding Rossmann-like Domain"/>
    <property type="match status" value="1"/>
</dbReference>
<sequence length="269" mass="29619">MSRRIYTRTMSGQLSNTWRHGGYESHTMGVTVATFGSTGILGSHVHAMNCEHGYTNILPFRFRSGMASGIRQFRCLGDGTLGQNFETDFELDKEFVVKSILEKVDNVVNCIGAWQEPTMYENSQSWFSMEAINVEWPRLLARWCREMGILKLTHMSMVGADLNSPSKLLRQKREAELAVLEEFPTATIIRSTDSLRGERFYLLQVPQGAALLEGGAGAESRPAHPPARLCCGRGRGRVALAAAGPHGGPHRGAGRPGPLHDERPPALGE</sequence>
<dbReference type="AlphaFoldDB" id="S9UAU1"/>
<keyword evidence="3" id="KW-1185">Reference proteome</keyword>
<dbReference type="InterPro" id="IPR051207">
    <property type="entry name" value="ComplexI_NDUFA9_subunit"/>
</dbReference>
<feature type="compositionally biased region" description="Basic and acidic residues" evidence="1">
    <location>
        <begin position="258"/>
        <end position="269"/>
    </location>
</feature>
<evidence type="ECO:0000313" key="2">
    <source>
        <dbReference type="EMBL" id="EPY26058.1"/>
    </source>
</evidence>
<name>S9UAU1_9TRYP</name>
<dbReference type="GO" id="GO:0005739">
    <property type="term" value="C:mitochondrion"/>
    <property type="evidence" value="ECO:0007669"/>
    <property type="project" value="TreeGrafter"/>
</dbReference>
<dbReference type="PANTHER" id="PTHR12126">
    <property type="entry name" value="NADH-UBIQUINONE OXIDOREDUCTASE 39 KDA SUBUNIT-RELATED"/>
    <property type="match status" value="1"/>
</dbReference>
<organism evidence="2 3">
    <name type="scientific">Strigomonas culicis</name>
    <dbReference type="NCBI Taxonomy" id="28005"/>
    <lineage>
        <taxon>Eukaryota</taxon>
        <taxon>Discoba</taxon>
        <taxon>Euglenozoa</taxon>
        <taxon>Kinetoplastea</taxon>
        <taxon>Metakinetoplastina</taxon>
        <taxon>Trypanosomatida</taxon>
        <taxon>Trypanosomatidae</taxon>
        <taxon>Strigomonadinae</taxon>
        <taxon>Strigomonas</taxon>
    </lineage>
</organism>
<keyword evidence="2" id="KW-0830">Ubiquinone</keyword>
<dbReference type="OrthoDB" id="275457at2759"/>
<gene>
    <name evidence="2" type="ORF">STCU_06342</name>
</gene>
<dbReference type="SUPFAM" id="SSF51735">
    <property type="entry name" value="NAD(P)-binding Rossmann-fold domains"/>
    <property type="match status" value="1"/>
</dbReference>
<dbReference type="InterPro" id="IPR036291">
    <property type="entry name" value="NAD(P)-bd_dom_sf"/>
</dbReference>
<comment type="caution">
    <text evidence="2">The sequence shown here is derived from an EMBL/GenBank/DDBJ whole genome shotgun (WGS) entry which is preliminary data.</text>
</comment>
<dbReference type="GO" id="GO:0044877">
    <property type="term" value="F:protein-containing complex binding"/>
    <property type="evidence" value="ECO:0007669"/>
    <property type="project" value="TreeGrafter"/>
</dbReference>
<feature type="region of interest" description="Disordered" evidence="1">
    <location>
        <begin position="241"/>
        <end position="269"/>
    </location>
</feature>
<dbReference type="Proteomes" id="UP000015354">
    <property type="component" value="Unassembled WGS sequence"/>
</dbReference>
<evidence type="ECO:0000256" key="1">
    <source>
        <dbReference type="SAM" id="MobiDB-lite"/>
    </source>
</evidence>
<proteinExistence type="predicted"/>
<dbReference type="EMBL" id="ATMH01006342">
    <property type="protein sequence ID" value="EPY26058.1"/>
    <property type="molecule type" value="Genomic_DNA"/>
</dbReference>
<accession>S9UAU1</accession>
<protein>
    <submittedName>
        <fullName evidence="2">NADH dehydrogenase (Ubiquinone) 1 alpha subcomplex 9</fullName>
    </submittedName>
</protein>